<feature type="domain" description="N-acetyltransferase" evidence="1">
    <location>
        <begin position="2"/>
        <end position="151"/>
    </location>
</feature>
<evidence type="ECO:0000313" key="3">
    <source>
        <dbReference type="Proteomes" id="UP000464378"/>
    </source>
</evidence>
<dbReference type="EMBL" id="LR586016">
    <property type="protein sequence ID" value="VIP01479.1"/>
    <property type="molecule type" value="Genomic_DNA"/>
</dbReference>
<keyword evidence="2" id="KW-0012">Acyltransferase</keyword>
<keyword evidence="2" id="KW-0808">Transferase</keyword>
<dbReference type="AlphaFoldDB" id="A0A6C2YJS7"/>
<reference evidence="2" key="1">
    <citation type="submission" date="2019-04" db="EMBL/GenBank/DDBJ databases">
        <authorList>
            <consortium name="Science for Life Laboratories"/>
        </authorList>
    </citation>
    <scope>NUCLEOTIDE SEQUENCE</scope>
    <source>
        <strain evidence="2">MBLW1</strain>
    </source>
</reference>
<dbReference type="Gene3D" id="3.40.630.30">
    <property type="match status" value="1"/>
</dbReference>
<dbReference type="CDD" id="cd04301">
    <property type="entry name" value="NAT_SF"/>
    <property type="match status" value="1"/>
</dbReference>
<dbReference type="SUPFAM" id="SSF55729">
    <property type="entry name" value="Acyl-CoA N-acyltransferases (Nat)"/>
    <property type="match status" value="1"/>
</dbReference>
<dbReference type="FunCoup" id="A0A6C2YJS7">
    <property type="interactions" value="31"/>
</dbReference>
<dbReference type="InParanoid" id="A0A6C2YJS7"/>
<gene>
    <name evidence="2" type="ORF">GMBLW1_24810</name>
</gene>
<dbReference type="Proteomes" id="UP000464378">
    <property type="component" value="Chromosome"/>
</dbReference>
<accession>A0A6C2YJS7</accession>
<protein>
    <recommendedName>
        <fullName evidence="1">N-acetyltransferase domain-containing protein</fullName>
    </recommendedName>
</protein>
<dbReference type="InterPro" id="IPR016181">
    <property type="entry name" value="Acyl_CoA_acyltransferase"/>
</dbReference>
<proteinExistence type="predicted"/>
<dbReference type="KEGG" id="tim:GMBLW1_24810"/>
<dbReference type="GO" id="GO:0016747">
    <property type="term" value="F:acyltransferase activity, transferring groups other than amino-acyl groups"/>
    <property type="evidence" value="ECO:0007669"/>
    <property type="project" value="InterPro"/>
</dbReference>
<evidence type="ECO:0000259" key="1">
    <source>
        <dbReference type="PROSITE" id="PS51186"/>
    </source>
</evidence>
<sequence length="179" mass="19518">MLTIRPEIPADIPAIDALNCACFPLHLEAILVDRLRESGRLTVSLVAEWRESLAGPGRVVGQIAWSPVTTPQLAIPPQALGVGLAPVAVDADLRRQGIATRLVQAGLDRCRELGFGWCVVLGEPAFYRRFGFRPAYPFGLFDRYEGGDAFQVLELSPGALPRDAGRVEYAPEFAIFDES</sequence>
<dbReference type="InterPro" id="IPR000182">
    <property type="entry name" value="GNAT_dom"/>
</dbReference>
<evidence type="ECO:0000313" key="2">
    <source>
        <dbReference type="EMBL" id="VIP01479.1"/>
    </source>
</evidence>
<name>A0A6C2YJS7_9BACT</name>
<dbReference type="EMBL" id="LR593887">
    <property type="protein sequence ID" value="VTR98529.1"/>
    <property type="molecule type" value="Genomic_DNA"/>
</dbReference>
<keyword evidence="3" id="KW-1185">Reference proteome</keyword>
<organism evidence="2">
    <name type="scientific">Tuwongella immobilis</name>
    <dbReference type="NCBI Taxonomy" id="692036"/>
    <lineage>
        <taxon>Bacteria</taxon>
        <taxon>Pseudomonadati</taxon>
        <taxon>Planctomycetota</taxon>
        <taxon>Planctomycetia</taxon>
        <taxon>Gemmatales</taxon>
        <taxon>Gemmataceae</taxon>
        <taxon>Tuwongella</taxon>
    </lineage>
</organism>
<dbReference type="Pfam" id="PF13508">
    <property type="entry name" value="Acetyltransf_7"/>
    <property type="match status" value="1"/>
</dbReference>
<dbReference type="RefSeq" id="WP_197740655.1">
    <property type="nucleotide sequence ID" value="NZ_LR593887.1"/>
</dbReference>
<dbReference type="PROSITE" id="PS51186">
    <property type="entry name" value="GNAT"/>
    <property type="match status" value="1"/>
</dbReference>